<reference evidence="2 3" key="1">
    <citation type="journal article" date="2015" name="Genome Announc.">
        <title>Complete genome sequences for 35 biothreat assay-relevant bacillus species.</title>
        <authorList>
            <person name="Johnson S.L."/>
            <person name="Daligault H.E."/>
            <person name="Davenport K.W."/>
            <person name="Jaissle J."/>
            <person name="Frey K.G."/>
            <person name="Ladner J.T."/>
            <person name="Broomall S.M."/>
            <person name="Bishop-Lilly K.A."/>
            <person name="Bruce D.C."/>
            <person name="Gibbons H.S."/>
            <person name="Coyne S.R."/>
            <person name="Lo C.C."/>
            <person name="Meincke L."/>
            <person name="Munk A.C."/>
            <person name="Koroleva G.I."/>
            <person name="Rosenzweig C.N."/>
            <person name="Palacios G.F."/>
            <person name="Redden C.L."/>
            <person name="Minogue T.D."/>
            <person name="Chain P.S."/>
        </authorList>
    </citation>
    <scope>NUCLEOTIDE SEQUENCE [LARGE SCALE GENOMIC DNA]</scope>
    <source>
        <strain evidence="2 3">03BB108</strain>
    </source>
</reference>
<gene>
    <name evidence="2" type="ORF">AK40_6138</name>
</gene>
<evidence type="ECO:0000313" key="2">
    <source>
        <dbReference type="EMBL" id="AJI09079.1"/>
    </source>
</evidence>
<name>A0AAN0SSG9_BACCE</name>
<keyword evidence="2" id="KW-0614">Plasmid</keyword>
<sequence>MEEFLAFKKVAYVYALIIFIFVIISVVFMMNYDAIINYLK</sequence>
<protein>
    <submittedName>
        <fullName evidence="2">Membrane protein</fullName>
    </submittedName>
</protein>
<geneLocation type="plasmid" evidence="2 3">
    <name>pBFI_3</name>
</geneLocation>
<organism evidence="2 3">
    <name type="scientific">Bacillus cereus 03BB108</name>
    <dbReference type="NCBI Taxonomy" id="451709"/>
    <lineage>
        <taxon>Bacteria</taxon>
        <taxon>Bacillati</taxon>
        <taxon>Bacillota</taxon>
        <taxon>Bacilli</taxon>
        <taxon>Bacillales</taxon>
        <taxon>Bacillaceae</taxon>
        <taxon>Bacillus</taxon>
        <taxon>Bacillus cereus group</taxon>
    </lineage>
</organism>
<feature type="transmembrane region" description="Helical" evidence="1">
    <location>
        <begin position="12"/>
        <end position="32"/>
    </location>
</feature>
<dbReference type="Proteomes" id="UP000031861">
    <property type="component" value="Plasmid pBFI_3"/>
</dbReference>
<keyword evidence="1" id="KW-0472">Membrane</keyword>
<keyword evidence="1" id="KW-0812">Transmembrane</keyword>
<dbReference type="EMBL" id="CP009640">
    <property type="protein sequence ID" value="AJI09079.1"/>
    <property type="molecule type" value="Genomic_DNA"/>
</dbReference>
<keyword evidence="1" id="KW-1133">Transmembrane helix</keyword>
<proteinExistence type="predicted"/>
<dbReference type="AlphaFoldDB" id="A0AAN0SSG9"/>
<evidence type="ECO:0000256" key="1">
    <source>
        <dbReference type="SAM" id="Phobius"/>
    </source>
</evidence>
<evidence type="ECO:0000313" key="3">
    <source>
        <dbReference type="Proteomes" id="UP000031861"/>
    </source>
</evidence>
<accession>A0AAN0SSG9</accession>